<evidence type="ECO:0000313" key="2">
    <source>
        <dbReference type="Proteomes" id="UP001143856"/>
    </source>
</evidence>
<gene>
    <name evidence="1" type="ORF">NUW58_g10676</name>
</gene>
<reference evidence="1" key="1">
    <citation type="submission" date="2022-10" db="EMBL/GenBank/DDBJ databases">
        <title>Genome Sequence of Xylaria curta.</title>
        <authorList>
            <person name="Buettner E."/>
        </authorList>
    </citation>
    <scope>NUCLEOTIDE SEQUENCE</scope>
    <source>
        <strain evidence="1">Babe10</strain>
    </source>
</reference>
<sequence>MTYSNPLALVCKAQPHLASQKMTMGGVNSSPISAPWASLKISGAHFAEKYQSQSPCRCLPTAPVLEASNLVRLLFTVQKHEPSQEPPSRLSDEADRLHPAPSQIEINKDGLNDPSSEKLNEDSNSRVPSEGVGELEQPDWTIDRAFVLVQSYDRVSNTPAR</sequence>
<keyword evidence="2" id="KW-1185">Reference proteome</keyword>
<dbReference type="EMBL" id="JAPDGR010005140">
    <property type="protein sequence ID" value="KAJ2966377.1"/>
    <property type="molecule type" value="Genomic_DNA"/>
</dbReference>
<accession>A0ACC1MI87</accession>
<organism evidence="1 2">
    <name type="scientific">Xylaria curta</name>
    <dbReference type="NCBI Taxonomy" id="42375"/>
    <lineage>
        <taxon>Eukaryota</taxon>
        <taxon>Fungi</taxon>
        <taxon>Dikarya</taxon>
        <taxon>Ascomycota</taxon>
        <taxon>Pezizomycotina</taxon>
        <taxon>Sordariomycetes</taxon>
        <taxon>Xylariomycetidae</taxon>
        <taxon>Xylariales</taxon>
        <taxon>Xylariaceae</taxon>
        <taxon>Xylaria</taxon>
    </lineage>
</organism>
<name>A0ACC1MI87_9PEZI</name>
<dbReference type="Proteomes" id="UP001143856">
    <property type="component" value="Unassembled WGS sequence"/>
</dbReference>
<proteinExistence type="predicted"/>
<evidence type="ECO:0000313" key="1">
    <source>
        <dbReference type="EMBL" id="KAJ2966377.1"/>
    </source>
</evidence>
<protein>
    <submittedName>
        <fullName evidence="1">Uncharacterized protein</fullName>
    </submittedName>
</protein>
<comment type="caution">
    <text evidence="1">The sequence shown here is derived from an EMBL/GenBank/DDBJ whole genome shotgun (WGS) entry which is preliminary data.</text>
</comment>